<protein>
    <recommendedName>
        <fullName evidence="3">alpha-L-fucosidase</fullName>
        <ecNumber evidence="3">3.2.1.51</ecNumber>
    </recommendedName>
</protein>
<keyword evidence="11" id="KW-1185">Reference proteome</keyword>
<dbReference type="SMART" id="SM00812">
    <property type="entry name" value="Alpha_L_fucos"/>
    <property type="match status" value="1"/>
</dbReference>
<evidence type="ECO:0000256" key="3">
    <source>
        <dbReference type="ARBA" id="ARBA00012662"/>
    </source>
</evidence>
<dbReference type="InterPro" id="IPR016286">
    <property type="entry name" value="FUC_metazoa-typ"/>
</dbReference>
<comment type="function">
    <text evidence="1">Alpha-L-fucosidase is responsible for hydrolyzing the alpha-1,6-linked fucose joined to the reducing-end N-acetylglucosamine of the carbohydrate moieties of glycoproteins.</text>
</comment>
<organism evidence="10 11">
    <name type="scientific">Penicillium chermesinum</name>
    <dbReference type="NCBI Taxonomy" id="63820"/>
    <lineage>
        <taxon>Eukaryota</taxon>
        <taxon>Fungi</taxon>
        <taxon>Dikarya</taxon>
        <taxon>Ascomycota</taxon>
        <taxon>Pezizomycotina</taxon>
        <taxon>Eurotiomycetes</taxon>
        <taxon>Eurotiomycetidae</taxon>
        <taxon>Eurotiales</taxon>
        <taxon>Aspergillaceae</taxon>
        <taxon>Penicillium</taxon>
    </lineage>
</organism>
<accession>A0A9W9NUW5</accession>
<reference evidence="10" key="2">
    <citation type="journal article" date="2023" name="IMA Fungus">
        <title>Comparative genomic study of the Penicillium genus elucidates a diverse pangenome and 15 lateral gene transfer events.</title>
        <authorList>
            <person name="Petersen C."/>
            <person name="Sorensen T."/>
            <person name="Nielsen M.R."/>
            <person name="Sondergaard T.E."/>
            <person name="Sorensen J.L."/>
            <person name="Fitzpatrick D.A."/>
            <person name="Frisvad J.C."/>
            <person name="Nielsen K.L."/>
        </authorList>
    </citation>
    <scope>NUCLEOTIDE SEQUENCE</scope>
    <source>
        <strain evidence="10">IBT 19713</strain>
    </source>
</reference>
<dbReference type="Pfam" id="PF01120">
    <property type="entry name" value="Alpha_L_fucos"/>
    <property type="match status" value="1"/>
</dbReference>
<dbReference type="PANTHER" id="PTHR10030:SF37">
    <property type="entry name" value="ALPHA-L-FUCOSIDASE-RELATED"/>
    <property type="match status" value="1"/>
</dbReference>
<proteinExistence type="inferred from homology"/>
<evidence type="ECO:0000259" key="9">
    <source>
        <dbReference type="Pfam" id="PF01120"/>
    </source>
</evidence>
<feature type="compositionally biased region" description="Basic and acidic residues" evidence="7">
    <location>
        <begin position="814"/>
        <end position="826"/>
    </location>
</feature>
<name>A0A9W9NUW5_9EURO</name>
<evidence type="ECO:0000313" key="10">
    <source>
        <dbReference type="EMBL" id="KAJ5226492.1"/>
    </source>
</evidence>
<dbReference type="SUPFAM" id="SSF51445">
    <property type="entry name" value="(Trans)glycosidases"/>
    <property type="match status" value="1"/>
</dbReference>
<dbReference type="PANTHER" id="PTHR10030">
    <property type="entry name" value="ALPHA-L-FUCOSIDASE"/>
    <property type="match status" value="1"/>
</dbReference>
<feature type="signal peptide" evidence="8">
    <location>
        <begin position="1"/>
        <end position="20"/>
    </location>
</feature>
<gene>
    <name evidence="10" type="ORF">N7468_007717</name>
</gene>
<dbReference type="InterPro" id="IPR057739">
    <property type="entry name" value="Glyco_hydro_29_N"/>
</dbReference>
<keyword evidence="4 8" id="KW-0732">Signal</keyword>
<dbReference type="EMBL" id="JAPQKS010000005">
    <property type="protein sequence ID" value="KAJ5226492.1"/>
    <property type="molecule type" value="Genomic_DNA"/>
</dbReference>
<evidence type="ECO:0000256" key="1">
    <source>
        <dbReference type="ARBA" id="ARBA00004071"/>
    </source>
</evidence>
<dbReference type="EC" id="3.2.1.51" evidence="3"/>
<dbReference type="GeneID" id="83204316"/>
<feature type="chain" id="PRO_5040860768" description="alpha-L-fucosidase" evidence="8">
    <location>
        <begin position="21"/>
        <end position="842"/>
    </location>
</feature>
<dbReference type="Gene3D" id="3.20.20.80">
    <property type="entry name" value="Glycosidases"/>
    <property type="match status" value="1"/>
</dbReference>
<dbReference type="GO" id="GO:0006004">
    <property type="term" value="P:fucose metabolic process"/>
    <property type="evidence" value="ECO:0007669"/>
    <property type="project" value="InterPro"/>
</dbReference>
<dbReference type="InterPro" id="IPR017853">
    <property type="entry name" value="GH"/>
</dbReference>
<evidence type="ECO:0000256" key="8">
    <source>
        <dbReference type="SAM" id="SignalP"/>
    </source>
</evidence>
<keyword evidence="5" id="KW-0378">Hydrolase</keyword>
<dbReference type="Proteomes" id="UP001150941">
    <property type="component" value="Unassembled WGS sequence"/>
</dbReference>
<evidence type="ECO:0000256" key="5">
    <source>
        <dbReference type="ARBA" id="ARBA00022801"/>
    </source>
</evidence>
<reference evidence="10" key="1">
    <citation type="submission" date="2022-11" db="EMBL/GenBank/DDBJ databases">
        <authorList>
            <person name="Petersen C."/>
        </authorList>
    </citation>
    <scope>NUCLEOTIDE SEQUENCE</scope>
    <source>
        <strain evidence="10">IBT 19713</strain>
    </source>
</reference>
<keyword evidence="6" id="KW-0326">Glycosidase</keyword>
<sequence>MGKVSNVVWPLLAFGTATHAVFFKPQNEFKAISSINPSFPVDLSPWFNNCAFGLKPNDSSFDGQGNSYPAEEIPPETFSYGGVHYRFSPYNATGFDNVLTQGQRINVARGKYFSFQMLAASESGMASGTVLATYADGSTTAAQLLTPAWTNWPYPAGGDLIFTSYLTENSTNYNRTNIFQTTNWLDSSKDLVALTFPNSTEGASASPGGASVETKLHIFALSMLPVSSRVNKSVYLQTQYARSTQKWMEGTNKTQIVEVLVNNVGSLFALRNNSVRVLVESPGLETVHEGVIKRLSPGDQAIVEIGVRNRNGVPDGTSGPATIAIKGHNVTAARYTFQATYGIGRYEATYESVYSHESPNWYNNAKYGIFIHWGVYSVPGWGNVGSKENYAEWYWWRLGLGPNDPTDVYGYHLKKYGPNLVYDDFIQNFTADAWDPKEWVDLFADAGANYFVQTSKHHEGFALFDLPQNITTRTSVAMSPHRNIIQELFDAAKKYQPGLHRAVYYSLPEWFNPDYHKYGFGQWPGGNATNPFTNQTLSYTGWVPLNDYITDKMVPEMNALADLGTEILWCDIGGPNRTIEFASAWFNRAAEENRQVVMNARCGLPGDFDTPEYARYPAVQARKWETNLGMDPFSYGFNRATPLASYMNASSIVTSLIDIVSKNGNFLLDVGPTANGTILDVEQRHLRQAGRWIKSHAEAIYNTTYWFVTPAEGDSIRFTVSPEAFYVHTLTRPNRTLALSSPIPWVPGDNVRVVGGKMHGAVVPSRRTNNGTLILSVSEDIASADQSNQPDHGSEKLKALVNLPLRLVVDIASKDSAEKLSPKGSDDDSANDASKHNYGGKN</sequence>
<evidence type="ECO:0000313" key="11">
    <source>
        <dbReference type="Proteomes" id="UP001150941"/>
    </source>
</evidence>
<dbReference type="InterPro" id="IPR000933">
    <property type="entry name" value="Glyco_hydro_29"/>
</dbReference>
<dbReference type="GO" id="GO:0016139">
    <property type="term" value="P:glycoside catabolic process"/>
    <property type="evidence" value="ECO:0007669"/>
    <property type="project" value="TreeGrafter"/>
</dbReference>
<dbReference type="GO" id="GO:0004560">
    <property type="term" value="F:alpha-L-fucosidase activity"/>
    <property type="evidence" value="ECO:0007669"/>
    <property type="project" value="UniProtKB-EC"/>
</dbReference>
<dbReference type="PRINTS" id="PR00741">
    <property type="entry name" value="GLHYDRLASE29"/>
</dbReference>
<dbReference type="AlphaFoldDB" id="A0A9W9NUW5"/>
<feature type="domain" description="Glycoside hydrolase family 29 N-terminal" evidence="9">
    <location>
        <begin position="344"/>
        <end position="698"/>
    </location>
</feature>
<evidence type="ECO:0000256" key="7">
    <source>
        <dbReference type="SAM" id="MobiDB-lite"/>
    </source>
</evidence>
<evidence type="ECO:0000256" key="2">
    <source>
        <dbReference type="ARBA" id="ARBA00007951"/>
    </source>
</evidence>
<evidence type="ECO:0000256" key="4">
    <source>
        <dbReference type="ARBA" id="ARBA00022729"/>
    </source>
</evidence>
<comment type="similarity">
    <text evidence="2">Belongs to the glycosyl hydrolase 29 family.</text>
</comment>
<dbReference type="RefSeq" id="XP_058329903.1">
    <property type="nucleotide sequence ID" value="XM_058477013.1"/>
</dbReference>
<dbReference type="OrthoDB" id="6039950at2759"/>
<evidence type="ECO:0000256" key="6">
    <source>
        <dbReference type="ARBA" id="ARBA00023295"/>
    </source>
</evidence>
<comment type="caution">
    <text evidence="10">The sequence shown here is derived from an EMBL/GenBank/DDBJ whole genome shotgun (WGS) entry which is preliminary data.</text>
</comment>
<feature type="region of interest" description="Disordered" evidence="7">
    <location>
        <begin position="814"/>
        <end position="842"/>
    </location>
</feature>